<protein>
    <submittedName>
        <fullName evidence="1">Uncharacterized protein</fullName>
    </submittedName>
</protein>
<reference evidence="1 2" key="1">
    <citation type="submission" date="2020-03" db="EMBL/GenBank/DDBJ databases">
        <title>Genomic Encyclopedia of Type Strains, Phase IV (KMG-IV): sequencing the most valuable type-strain genomes for metagenomic binning, comparative biology and taxonomic classification.</title>
        <authorList>
            <person name="Goeker M."/>
        </authorList>
    </citation>
    <scope>NUCLEOTIDE SEQUENCE [LARGE SCALE GENOMIC DNA]</scope>
    <source>
        <strain evidence="1 2">DSM 21299</strain>
    </source>
</reference>
<accession>A0A846MAE3</accession>
<name>A0A846MAE3_9SPHN</name>
<organism evidence="1 2">
    <name type="scientific">Sphingobium vermicomposti</name>
    <dbReference type="NCBI Taxonomy" id="529005"/>
    <lineage>
        <taxon>Bacteria</taxon>
        <taxon>Pseudomonadati</taxon>
        <taxon>Pseudomonadota</taxon>
        <taxon>Alphaproteobacteria</taxon>
        <taxon>Sphingomonadales</taxon>
        <taxon>Sphingomonadaceae</taxon>
        <taxon>Sphingobium</taxon>
    </lineage>
</organism>
<sequence>MAQYHDDSCGNLAQTLGQFVRETVIPYEKDDRHAPLESPVQPMHTARLGDVALRRPFALFLLTAIDRMRWLNRALGNVVEFAGNFVVCRNPAAHRP</sequence>
<gene>
    <name evidence="1" type="ORF">FHS54_003228</name>
</gene>
<evidence type="ECO:0000313" key="1">
    <source>
        <dbReference type="EMBL" id="NIJ18228.1"/>
    </source>
</evidence>
<evidence type="ECO:0000313" key="2">
    <source>
        <dbReference type="Proteomes" id="UP000576821"/>
    </source>
</evidence>
<comment type="caution">
    <text evidence="1">The sequence shown here is derived from an EMBL/GenBank/DDBJ whole genome shotgun (WGS) entry which is preliminary data.</text>
</comment>
<dbReference type="AlphaFoldDB" id="A0A846MAE3"/>
<dbReference type="Proteomes" id="UP000576821">
    <property type="component" value="Unassembled WGS sequence"/>
</dbReference>
<dbReference type="EMBL" id="JAASQR010000004">
    <property type="protein sequence ID" value="NIJ18228.1"/>
    <property type="molecule type" value="Genomic_DNA"/>
</dbReference>
<proteinExistence type="predicted"/>
<keyword evidence="2" id="KW-1185">Reference proteome</keyword>